<protein>
    <recommendedName>
        <fullName evidence="4">DUF996 domain-containing protein</fullName>
    </recommendedName>
</protein>
<evidence type="ECO:0000313" key="3">
    <source>
        <dbReference type="Proteomes" id="UP000309584"/>
    </source>
</evidence>
<feature type="transmembrane region" description="Helical" evidence="1">
    <location>
        <begin position="88"/>
        <end position="109"/>
    </location>
</feature>
<gene>
    <name evidence="2" type="ORF">CQA75_00280</name>
</gene>
<proteinExistence type="predicted"/>
<evidence type="ECO:0000313" key="2">
    <source>
        <dbReference type="EMBL" id="TKX34723.1"/>
    </source>
</evidence>
<keyword evidence="1" id="KW-0812">Transmembrane</keyword>
<keyword evidence="3" id="KW-1185">Reference proteome</keyword>
<dbReference type="Proteomes" id="UP000309584">
    <property type="component" value="Unassembled WGS sequence"/>
</dbReference>
<evidence type="ECO:0000256" key="1">
    <source>
        <dbReference type="SAM" id="Phobius"/>
    </source>
</evidence>
<reference evidence="2 3" key="1">
    <citation type="submission" date="2018-05" db="EMBL/GenBank/DDBJ databases">
        <title>Novel Campyloabacter and Helicobacter Species and Strains.</title>
        <authorList>
            <person name="Mannion A.J."/>
            <person name="Shen Z."/>
            <person name="Fox J.G."/>
        </authorList>
    </citation>
    <scope>NUCLEOTIDE SEQUENCE [LARGE SCALE GENOMIC DNA]</scope>
    <source>
        <strain evidence="3">MIT10-5678</strain>
    </source>
</reference>
<name>A0ABY2TLE5_9BACT</name>
<feature type="transmembrane region" description="Helical" evidence="1">
    <location>
        <begin position="58"/>
        <end position="82"/>
    </location>
</feature>
<dbReference type="RefSeq" id="WP_137623074.1">
    <property type="nucleotide sequence ID" value="NZ_NXLY01000001.1"/>
</dbReference>
<evidence type="ECO:0008006" key="4">
    <source>
        <dbReference type="Google" id="ProtNLM"/>
    </source>
</evidence>
<feature type="transmembrane region" description="Helical" evidence="1">
    <location>
        <begin position="129"/>
        <end position="157"/>
    </location>
</feature>
<dbReference type="EMBL" id="NXLY01000001">
    <property type="protein sequence ID" value="TKX34723.1"/>
    <property type="molecule type" value="Genomic_DNA"/>
</dbReference>
<keyword evidence="1" id="KW-1133">Transmembrane helix</keyword>
<accession>A0ABY2TLE5</accession>
<comment type="caution">
    <text evidence="2">The sequence shown here is derived from an EMBL/GenBank/DDBJ whole genome shotgun (WGS) entry which is preliminary data.</text>
</comment>
<keyword evidence="1" id="KW-0472">Membrane</keyword>
<sequence length="184" mass="21532">MEDRQKIARNVKIFALTSLTLSVLAIIPLIGPLFNIASWILYIIVFYKLKVHAGAKKLFINFFSIVGIVVLGVIIEIILRYAFHDQDITILVVEFLLYVIVLAVSYKFAKNMFYEIARVTHQKYFIKAFYMYFIGMLTIFLVFPIILIFIGFIYHILAWIKFKSFDEEIEINNTENQIDLNSKK</sequence>
<feature type="transmembrane region" description="Helical" evidence="1">
    <location>
        <begin position="20"/>
        <end position="46"/>
    </location>
</feature>
<organism evidence="2 3">
    <name type="scientific">Campylobacter taeniopygiae</name>
    <dbReference type="NCBI Taxonomy" id="2510188"/>
    <lineage>
        <taxon>Bacteria</taxon>
        <taxon>Pseudomonadati</taxon>
        <taxon>Campylobacterota</taxon>
        <taxon>Epsilonproteobacteria</taxon>
        <taxon>Campylobacterales</taxon>
        <taxon>Campylobacteraceae</taxon>
        <taxon>Campylobacter</taxon>
    </lineage>
</organism>